<comment type="subcellular location">
    <subcellularLocation>
        <location evidence="2">Cell membrane</location>
        <topology evidence="2">Lipid-anchor</topology>
        <topology evidence="2">GPI-anchor</topology>
    </subcellularLocation>
</comment>
<evidence type="ECO:0000256" key="10">
    <source>
        <dbReference type="SAM" id="MobiDB-lite"/>
    </source>
</evidence>
<keyword evidence="4" id="KW-0336">GPI-anchor</keyword>
<keyword evidence="7" id="KW-0325">Glycoprotein</keyword>
<evidence type="ECO:0000256" key="3">
    <source>
        <dbReference type="ARBA" id="ARBA00022475"/>
    </source>
</evidence>
<dbReference type="AlphaFoldDB" id="A0A3L6L940"/>
<feature type="domain" description="Trypanosome variant surface glycoprotein C-terminal" evidence="11">
    <location>
        <begin position="187"/>
        <end position="295"/>
    </location>
</feature>
<dbReference type="EMBL" id="QSBY01000006">
    <property type="protein sequence ID" value="RHW71890.1"/>
    <property type="molecule type" value="Genomic_DNA"/>
</dbReference>
<feature type="coiled-coil region" evidence="9">
    <location>
        <begin position="121"/>
        <end position="158"/>
    </location>
</feature>
<evidence type="ECO:0000256" key="5">
    <source>
        <dbReference type="ARBA" id="ARBA00022729"/>
    </source>
</evidence>
<keyword evidence="9" id="KW-0175">Coiled coil</keyword>
<evidence type="ECO:0000313" key="14">
    <source>
        <dbReference type="EMBL" id="RHW72016.1"/>
    </source>
</evidence>
<dbReference type="Pfam" id="PF10659">
    <property type="entry name" value="Trypan_glycop_C"/>
    <property type="match status" value="1"/>
</dbReference>
<gene>
    <name evidence="16" type="ORF">DPX39_060062600</name>
    <name evidence="14" type="ORF">DPX39_060068700</name>
    <name evidence="15" type="ORF">DPX39_060074700</name>
    <name evidence="13" type="ORF">DPX39_060080900</name>
</gene>
<evidence type="ECO:0000256" key="2">
    <source>
        <dbReference type="ARBA" id="ARBA00004609"/>
    </source>
</evidence>
<name>A0A3L6L940_9TRYP</name>
<keyword evidence="5" id="KW-0732">Signal</keyword>
<feature type="domain" description="Trypanosome variant surface glycoprotein B-type N-terminal" evidence="12">
    <location>
        <begin position="1"/>
        <end position="146"/>
    </location>
</feature>
<protein>
    <submittedName>
        <fullName evidence="16">Trypanosome variant surface glycoprotein C-terminal domain containing protein</fullName>
    </submittedName>
</protein>
<proteinExistence type="predicted"/>
<evidence type="ECO:0000259" key="11">
    <source>
        <dbReference type="Pfam" id="PF10659"/>
    </source>
</evidence>
<keyword evidence="8" id="KW-0449">Lipoprotein</keyword>
<dbReference type="InterPro" id="IPR025932">
    <property type="entry name" value="Trypano_VSG_B_N_dom"/>
</dbReference>
<reference evidence="16 17" key="1">
    <citation type="submission" date="2018-09" db="EMBL/GenBank/DDBJ databases">
        <title>whole genome sequence of T. equiperdum IVM-t1 strain.</title>
        <authorList>
            <person name="Suganuma K."/>
        </authorList>
    </citation>
    <scope>NUCLEOTIDE SEQUENCE [LARGE SCALE GENOMIC DNA]</scope>
    <source>
        <strain evidence="16 17">IVM-t1</strain>
    </source>
</reference>
<evidence type="ECO:0000256" key="1">
    <source>
        <dbReference type="ARBA" id="ARBA00002523"/>
    </source>
</evidence>
<evidence type="ECO:0000313" key="13">
    <source>
        <dbReference type="EMBL" id="RHW71890.1"/>
    </source>
</evidence>
<evidence type="ECO:0000256" key="9">
    <source>
        <dbReference type="SAM" id="Coils"/>
    </source>
</evidence>
<keyword evidence="6" id="KW-0472">Membrane</keyword>
<evidence type="ECO:0000313" key="15">
    <source>
        <dbReference type="EMBL" id="RHW72038.1"/>
    </source>
</evidence>
<evidence type="ECO:0000259" key="12">
    <source>
        <dbReference type="Pfam" id="PF13206"/>
    </source>
</evidence>
<comment type="caution">
    <text evidence="16">The sequence shown here is derived from an EMBL/GenBank/DDBJ whole genome shotgun (WGS) entry which is preliminary data.</text>
</comment>
<keyword evidence="3" id="KW-1003">Cell membrane</keyword>
<feature type="region of interest" description="Disordered" evidence="10">
    <location>
        <begin position="161"/>
        <end position="192"/>
    </location>
</feature>
<evidence type="ECO:0000256" key="4">
    <source>
        <dbReference type="ARBA" id="ARBA00022622"/>
    </source>
</evidence>
<evidence type="ECO:0000313" key="16">
    <source>
        <dbReference type="EMBL" id="RHW72081.1"/>
    </source>
</evidence>
<organism evidence="16">
    <name type="scientific">Trypanosoma brucei equiperdum</name>
    <dbReference type="NCBI Taxonomy" id="630700"/>
    <lineage>
        <taxon>Eukaryota</taxon>
        <taxon>Discoba</taxon>
        <taxon>Euglenozoa</taxon>
        <taxon>Kinetoplastea</taxon>
        <taxon>Metakinetoplastina</taxon>
        <taxon>Trypanosomatida</taxon>
        <taxon>Trypanosomatidae</taxon>
        <taxon>Trypanosoma</taxon>
    </lineage>
</organism>
<evidence type="ECO:0000256" key="7">
    <source>
        <dbReference type="ARBA" id="ARBA00023180"/>
    </source>
</evidence>
<evidence type="ECO:0000256" key="6">
    <source>
        <dbReference type="ARBA" id="ARBA00023136"/>
    </source>
</evidence>
<dbReference type="GO" id="GO:0098552">
    <property type="term" value="C:side of membrane"/>
    <property type="evidence" value="ECO:0007669"/>
    <property type="project" value="UniProtKB-KW"/>
</dbReference>
<sequence length="298" mass="32306">MCICGTDSSNADQCNSDAINYKWNNANDDSVATDIKSRCTKPTSCRYTAATLHRLIATVTARIRYDKKADNSIVAYLGKTNSGTPGTCDGNNGQSCVIYKFDTSKRGANTAGFDIPWLKHLVLAADALEEAEKAAQQANKLSEQINDLQTTCEEAYKAKRYNRDTTQTANPDGAASAAEKTRQKTQCPRKNTTEEECPEAHCDYEAKTQECKAKPGAENTAAGTGQQAGAAAAAGCAKHGTDKTACENDKTDDKQNCAWRKGKDGEDDKETEKCRNGSFLVTKKFVLRMTAFMSLTVL</sequence>
<dbReference type="GO" id="GO:0005886">
    <property type="term" value="C:plasma membrane"/>
    <property type="evidence" value="ECO:0007669"/>
    <property type="project" value="UniProtKB-SubCell"/>
</dbReference>
<dbReference type="EMBL" id="QSBY01000006">
    <property type="protein sequence ID" value="RHW72038.1"/>
    <property type="molecule type" value="Genomic_DNA"/>
</dbReference>
<dbReference type="InterPro" id="IPR019609">
    <property type="entry name" value="Variant_surf_glycoprt_trypan_C"/>
</dbReference>
<dbReference type="Pfam" id="PF13206">
    <property type="entry name" value="VSG_B"/>
    <property type="match status" value="1"/>
</dbReference>
<evidence type="ECO:0000256" key="8">
    <source>
        <dbReference type="ARBA" id="ARBA00023288"/>
    </source>
</evidence>
<dbReference type="EMBL" id="QSBY01000006">
    <property type="protein sequence ID" value="RHW72016.1"/>
    <property type="molecule type" value="Genomic_DNA"/>
</dbReference>
<dbReference type="EMBL" id="QSBY01000006">
    <property type="protein sequence ID" value="RHW72081.1"/>
    <property type="molecule type" value="Genomic_DNA"/>
</dbReference>
<dbReference type="Proteomes" id="UP000266743">
    <property type="component" value="Chromosome 6"/>
</dbReference>
<comment type="function">
    <text evidence="1">VSG forms a coat on the surface of the parasite. The trypanosome evades the immune response of the host by expressing a series of antigenically distinct VSGs from an estimated 1000 VSG genes.</text>
</comment>
<accession>A0A3L6L940</accession>
<evidence type="ECO:0000313" key="17">
    <source>
        <dbReference type="Proteomes" id="UP000266743"/>
    </source>
</evidence>